<dbReference type="PANTHER" id="PTHR10797">
    <property type="entry name" value="CCR4-NOT TRANSCRIPTION COMPLEX SUBUNIT"/>
    <property type="match status" value="1"/>
</dbReference>
<organism evidence="1 2">
    <name type="scientific">Carpinus fangiana</name>
    <dbReference type="NCBI Taxonomy" id="176857"/>
    <lineage>
        <taxon>Eukaryota</taxon>
        <taxon>Viridiplantae</taxon>
        <taxon>Streptophyta</taxon>
        <taxon>Embryophyta</taxon>
        <taxon>Tracheophyta</taxon>
        <taxon>Spermatophyta</taxon>
        <taxon>Magnoliopsida</taxon>
        <taxon>eudicotyledons</taxon>
        <taxon>Gunneridae</taxon>
        <taxon>Pentapetalae</taxon>
        <taxon>rosids</taxon>
        <taxon>fabids</taxon>
        <taxon>Fagales</taxon>
        <taxon>Betulaceae</taxon>
        <taxon>Carpinus</taxon>
    </lineage>
</organism>
<protein>
    <submittedName>
        <fullName evidence="1">Uncharacterized protein</fullName>
    </submittedName>
</protein>
<proteinExistence type="predicted"/>
<keyword evidence="2" id="KW-1185">Reference proteome</keyword>
<dbReference type="Proteomes" id="UP000327013">
    <property type="component" value="Unassembled WGS sequence"/>
</dbReference>
<comment type="caution">
    <text evidence="1">The sequence shown here is derived from an EMBL/GenBank/DDBJ whole genome shotgun (WGS) entry which is preliminary data.</text>
</comment>
<dbReference type="GO" id="GO:0003676">
    <property type="term" value="F:nucleic acid binding"/>
    <property type="evidence" value="ECO:0007669"/>
    <property type="project" value="InterPro"/>
</dbReference>
<evidence type="ECO:0000313" key="1">
    <source>
        <dbReference type="EMBL" id="KAC3627195.1"/>
    </source>
</evidence>
<dbReference type="EMBL" id="VIBQ01000871">
    <property type="protein sequence ID" value="KAC3627195.1"/>
    <property type="molecule type" value="Genomic_DNA"/>
</dbReference>
<name>A0A5N6L718_9ROSI</name>
<dbReference type="SUPFAM" id="SSF53098">
    <property type="entry name" value="Ribonuclease H-like"/>
    <property type="match status" value="1"/>
</dbReference>
<sequence length="211" mass="23958">MTTPVKDVWASDLDSAFSEIEEAILGCHRCCMAMDIEFPGSLCGYSRELPRELKQFSNYELLKMNVDSTHLIQLGLSFCEVIENGEFGNESSWQFTFKEFKEEDHSHNTTYVAFLKEPGDNLLVKNQLDGIKSNEFEKKLMESSLLSNPKLNGLTFHGNLDISYLIKMLSIRRVLPLKVNEFKGMMNSIFCGGMIGYLVNGLSDFPIKTLK</sequence>
<gene>
    <name evidence="1" type="ORF">FH972_027200</name>
</gene>
<dbReference type="InterPro" id="IPR036397">
    <property type="entry name" value="RNaseH_sf"/>
</dbReference>
<accession>A0A5N6L718</accession>
<dbReference type="InterPro" id="IPR012337">
    <property type="entry name" value="RNaseH-like_sf"/>
</dbReference>
<dbReference type="Gene3D" id="3.30.420.10">
    <property type="entry name" value="Ribonuclease H-like superfamily/Ribonuclease H"/>
    <property type="match status" value="1"/>
</dbReference>
<dbReference type="InterPro" id="IPR039637">
    <property type="entry name" value="CNOT7/CNOT8/Pop2"/>
</dbReference>
<evidence type="ECO:0000313" key="2">
    <source>
        <dbReference type="Proteomes" id="UP000327013"/>
    </source>
</evidence>
<dbReference type="GO" id="GO:0004535">
    <property type="term" value="F:poly(A)-specific ribonuclease activity"/>
    <property type="evidence" value="ECO:0007669"/>
    <property type="project" value="InterPro"/>
</dbReference>
<dbReference type="AlphaFoldDB" id="A0A5N6L718"/>
<reference evidence="1 2" key="1">
    <citation type="submission" date="2019-06" db="EMBL/GenBank/DDBJ databases">
        <title>A chromosomal-level reference genome of Carpinus fangiana (Coryloideae, Betulaceae).</title>
        <authorList>
            <person name="Yang X."/>
            <person name="Wang Z."/>
            <person name="Zhang L."/>
            <person name="Hao G."/>
            <person name="Liu J."/>
            <person name="Yang Y."/>
        </authorList>
    </citation>
    <scope>NUCLEOTIDE SEQUENCE [LARGE SCALE GENOMIC DNA]</scope>
    <source>
        <strain evidence="1">Cfa_2016G</strain>
        <tissue evidence="1">Leaf</tissue>
    </source>
</reference>
<dbReference type="OrthoDB" id="414075at2759"/>
<dbReference type="GO" id="GO:0030014">
    <property type="term" value="C:CCR4-NOT complex"/>
    <property type="evidence" value="ECO:0007669"/>
    <property type="project" value="InterPro"/>
</dbReference>